<accession>A0A016VX33</accession>
<feature type="region of interest" description="Disordered" evidence="1">
    <location>
        <begin position="82"/>
        <end position="109"/>
    </location>
</feature>
<organism evidence="2 3">
    <name type="scientific">Ancylostoma ceylanicum</name>
    <dbReference type="NCBI Taxonomy" id="53326"/>
    <lineage>
        <taxon>Eukaryota</taxon>
        <taxon>Metazoa</taxon>
        <taxon>Ecdysozoa</taxon>
        <taxon>Nematoda</taxon>
        <taxon>Chromadorea</taxon>
        <taxon>Rhabditida</taxon>
        <taxon>Rhabditina</taxon>
        <taxon>Rhabditomorpha</taxon>
        <taxon>Strongyloidea</taxon>
        <taxon>Ancylostomatidae</taxon>
        <taxon>Ancylostomatinae</taxon>
        <taxon>Ancylostoma</taxon>
    </lineage>
</organism>
<feature type="region of interest" description="Disordered" evidence="1">
    <location>
        <begin position="138"/>
        <end position="157"/>
    </location>
</feature>
<dbReference type="AlphaFoldDB" id="A0A016VX33"/>
<keyword evidence="3" id="KW-1185">Reference proteome</keyword>
<protein>
    <submittedName>
        <fullName evidence="2">Uncharacterized protein</fullName>
    </submittedName>
</protein>
<name>A0A016VX33_9BILA</name>
<dbReference type="Proteomes" id="UP000024635">
    <property type="component" value="Unassembled WGS sequence"/>
</dbReference>
<evidence type="ECO:0000313" key="3">
    <source>
        <dbReference type="Proteomes" id="UP000024635"/>
    </source>
</evidence>
<feature type="compositionally biased region" description="Acidic residues" evidence="1">
    <location>
        <begin position="86"/>
        <end position="105"/>
    </location>
</feature>
<sequence length="202" mass="23190">MCTYAKPVNKKYDIKGFITAYGCSIKNDVVVCACDRLTSKCFEDSFGNSTFNISTAKKIRCIQSRWNEQAYRIKREVGSEKRFPDFGDDGEEEEERTTTEEEWGEDTTTTTLSDEIDEQATKPAAVTTPTIMEATTKSTIKQPKQVTEPVETETTEEERETVRRVFFLQFQKSYVVPVTLFYSLEQKKCNQHGKISLNDFTM</sequence>
<reference evidence="3" key="1">
    <citation type="journal article" date="2015" name="Nat. Genet.">
        <title>The genome and transcriptome of the zoonotic hookworm Ancylostoma ceylanicum identify infection-specific gene families.</title>
        <authorList>
            <person name="Schwarz E.M."/>
            <person name="Hu Y."/>
            <person name="Antoshechkin I."/>
            <person name="Miller M.M."/>
            <person name="Sternberg P.W."/>
            <person name="Aroian R.V."/>
        </authorList>
    </citation>
    <scope>NUCLEOTIDE SEQUENCE</scope>
    <source>
        <strain evidence="3">HY135</strain>
    </source>
</reference>
<evidence type="ECO:0000313" key="2">
    <source>
        <dbReference type="EMBL" id="EYC31338.1"/>
    </source>
</evidence>
<evidence type="ECO:0000256" key="1">
    <source>
        <dbReference type="SAM" id="MobiDB-lite"/>
    </source>
</evidence>
<gene>
    <name evidence="2" type="primary">Acey_s0004.g2103</name>
    <name evidence="2" type="ORF">Y032_0004g2103</name>
</gene>
<dbReference type="EMBL" id="JARK01001340">
    <property type="protein sequence ID" value="EYC31338.1"/>
    <property type="molecule type" value="Genomic_DNA"/>
</dbReference>
<comment type="caution">
    <text evidence="2">The sequence shown here is derived from an EMBL/GenBank/DDBJ whole genome shotgun (WGS) entry which is preliminary data.</text>
</comment>
<proteinExistence type="predicted"/>